<feature type="compositionally biased region" description="Basic residues" evidence="1">
    <location>
        <begin position="306"/>
        <end position="315"/>
    </location>
</feature>
<evidence type="ECO:0000313" key="3">
    <source>
        <dbReference type="Proteomes" id="UP001150925"/>
    </source>
</evidence>
<gene>
    <name evidence="2" type="ORF">IWQ62_004780</name>
</gene>
<protein>
    <submittedName>
        <fullName evidence="2">Uncharacterized protein</fullName>
    </submittedName>
</protein>
<feature type="region of interest" description="Disordered" evidence="1">
    <location>
        <begin position="868"/>
        <end position="971"/>
    </location>
</feature>
<feature type="compositionally biased region" description="Polar residues" evidence="1">
    <location>
        <begin position="875"/>
        <end position="888"/>
    </location>
</feature>
<keyword evidence="3" id="KW-1185">Reference proteome</keyword>
<dbReference type="OrthoDB" id="2148641at2759"/>
<name>A0A9W8ARZ5_9FUNG</name>
<feature type="compositionally biased region" description="Low complexity" evidence="1">
    <location>
        <begin position="657"/>
        <end position="668"/>
    </location>
</feature>
<feature type="region of interest" description="Disordered" evidence="1">
    <location>
        <begin position="617"/>
        <end position="668"/>
    </location>
</feature>
<feature type="region of interest" description="Disordered" evidence="1">
    <location>
        <begin position="167"/>
        <end position="227"/>
    </location>
</feature>
<proteinExistence type="predicted"/>
<evidence type="ECO:0000256" key="1">
    <source>
        <dbReference type="SAM" id="MobiDB-lite"/>
    </source>
</evidence>
<dbReference type="EMBL" id="JANBPY010001703">
    <property type="protein sequence ID" value="KAJ1959018.1"/>
    <property type="molecule type" value="Genomic_DNA"/>
</dbReference>
<sequence length="971" mass="106220">MANSEKSHGKNEAGKLLSVERVSSTDSTPGEHPDRDGVLPTTSQEPLLVPAGIVSIEPGGLPRSASATSQRSVVSYDSASATGRKTTTSSASSKLSTANPVDTHNLPVLDFSLLDLAQYPPIAALRIETNQLVKEMARFRPCDEETMSCFYCREWVQWVYRKTVANRSSGGASSGVHEETPTVNTPASSWLPPHLEQAAKTKKGRRPQAKKGITTTTSDLPPAKLSVPPELDRIRKQITSVATAFPDPGFGTDPRQAMPTVELLIEHLSALVGTQSTPPGDQPLPADQKQPPGVTRPATGDENKGKPKGKAKGKQKGSSSAKPNDTGDITANDTTQEAPLECSTLVALIIERVATWYSALSFPLEGEYGEISFDQAIKAFPIEDTEDPHDPALLLTALQVSRTQISLASGNFSLLNRISSELLSTHAYPACDHNSDDHPLPSELETRRIIYNEQIVEPRRECQQSFYGEMNPVWQITYLLIRSVQRIEAMRVRLLEKGCVATHGAFLRAHTSQLATFPSYWANAVGGSLGSGSNSGKRTSKKKGAQPIKRTKALTEDYVDSLFKKYLDNIREISESWCHTFMDNYFSVARDFVAEFESILRECVDMCHKRLLSLRNFPRSSASPSPEDESAEPSRASSTANPSVPPESIATPHPDDSTSLDTEETSTVTPSGFVIRDLNVVHRRALEAISRLQPRLEQNIDHIMVTLRQRNQEILTELDAVWEAWRSQAGQSVASRLDLAGKKDLRQRLRAIEVKQHKDILGWTIATMETLLSAKDVANVCVECLAFVMAEAQQLEKAVLQAFVQKWSPTTTHYDLERQDILDDFTEGLLTGREELAGIAGKLFLKEAWRILETNISRERQRVLFSESKSEKITNRPSTTTKSSGVAPSSTSTTKAKKSKAKTKTKTKMSTSATAAVKEPVNRTISASKGPSVPPALSESILTGPKAQPTPKIVNKASAASKSLTRPRPSS</sequence>
<feature type="region of interest" description="Disordered" evidence="1">
    <location>
        <begin position="273"/>
        <end position="335"/>
    </location>
</feature>
<organism evidence="2 3">
    <name type="scientific">Dispira parvispora</name>
    <dbReference type="NCBI Taxonomy" id="1520584"/>
    <lineage>
        <taxon>Eukaryota</taxon>
        <taxon>Fungi</taxon>
        <taxon>Fungi incertae sedis</taxon>
        <taxon>Zoopagomycota</taxon>
        <taxon>Kickxellomycotina</taxon>
        <taxon>Dimargaritomycetes</taxon>
        <taxon>Dimargaritales</taxon>
        <taxon>Dimargaritaceae</taxon>
        <taxon>Dispira</taxon>
    </lineage>
</organism>
<feature type="non-terminal residue" evidence="2">
    <location>
        <position position="971"/>
    </location>
</feature>
<reference evidence="2" key="1">
    <citation type="submission" date="2022-07" db="EMBL/GenBank/DDBJ databases">
        <title>Phylogenomic reconstructions and comparative analyses of Kickxellomycotina fungi.</title>
        <authorList>
            <person name="Reynolds N.K."/>
            <person name="Stajich J.E."/>
            <person name="Barry K."/>
            <person name="Grigoriev I.V."/>
            <person name="Crous P."/>
            <person name="Smith M.E."/>
        </authorList>
    </citation>
    <scope>NUCLEOTIDE SEQUENCE</scope>
    <source>
        <strain evidence="2">RSA 1196</strain>
    </source>
</reference>
<comment type="caution">
    <text evidence="2">The sequence shown here is derived from an EMBL/GenBank/DDBJ whole genome shotgun (WGS) entry which is preliminary data.</text>
</comment>
<feature type="compositionally biased region" description="Basic residues" evidence="1">
    <location>
        <begin position="895"/>
        <end position="907"/>
    </location>
</feature>
<feature type="region of interest" description="Disordered" evidence="1">
    <location>
        <begin position="1"/>
        <end position="98"/>
    </location>
</feature>
<accession>A0A9W8ARZ5</accession>
<feature type="compositionally biased region" description="Low complexity" evidence="1">
    <location>
        <begin position="78"/>
        <end position="98"/>
    </location>
</feature>
<feature type="compositionally biased region" description="Polar residues" evidence="1">
    <location>
        <begin position="958"/>
        <end position="971"/>
    </location>
</feature>
<feature type="compositionally biased region" description="Polar residues" evidence="1">
    <location>
        <begin position="65"/>
        <end position="77"/>
    </location>
</feature>
<feature type="compositionally biased region" description="Basic and acidic residues" evidence="1">
    <location>
        <begin position="1"/>
        <end position="13"/>
    </location>
</feature>
<feature type="compositionally biased region" description="Basic residues" evidence="1">
    <location>
        <begin position="200"/>
        <end position="209"/>
    </location>
</feature>
<dbReference type="Proteomes" id="UP001150925">
    <property type="component" value="Unassembled WGS sequence"/>
</dbReference>
<evidence type="ECO:0000313" key="2">
    <source>
        <dbReference type="EMBL" id="KAJ1959018.1"/>
    </source>
</evidence>
<dbReference type="AlphaFoldDB" id="A0A9W8ARZ5"/>